<name>A0ABW7UW06_9ACTN</name>
<evidence type="ECO:0000313" key="2">
    <source>
        <dbReference type="EMBL" id="MFI1964888.1"/>
    </source>
</evidence>
<dbReference type="InterPro" id="IPR036444">
    <property type="entry name" value="PLipase_A2_dom_sf"/>
</dbReference>
<protein>
    <submittedName>
        <fullName evidence="2">Phospholipase</fullName>
    </submittedName>
</protein>
<dbReference type="RefSeq" id="WP_055473642.1">
    <property type="nucleotide sequence ID" value="NZ_JBIRWE010000004.1"/>
</dbReference>
<dbReference type="EMBL" id="JBIRWE010000004">
    <property type="protein sequence ID" value="MFI1964888.1"/>
    <property type="molecule type" value="Genomic_DNA"/>
</dbReference>
<evidence type="ECO:0000256" key="1">
    <source>
        <dbReference type="SAM" id="SignalP"/>
    </source>
</evidence>
<organism evidence="2 3">
    <name type="scientific">Streptomyces pathocidini</name>
    <dbReference type="NCBI Taxonomy" id="1650571"/>
    <lineage>
        <taxon>Bacteria</taxon>
        <taxon>Bacillati</taxon>
        <taxon>Actinomycetota</taxon>
        <taxon>Actinomycetes</taxon>
        <taxon>Kitasatosporales</taxon>
        <taxon>Streptomycetaceae</taxon>
        <taxon>Streptomyces</taxon>
    </lineage>
</organism>
<keyword evidence="1" id="KW-0732">Signal</keyword>
<evidence type="ECO:0000313" key="3">
    <source>
        <dbReference type="Proteomes" id="UP001611548"/>
    </source>
</evidence>
<reference evidence="2 3" key="1">
    <citation type="submission" date="2024-10" db="EMBL/GenBank/DDBJ databases">
        <title>The Natural Products Discovery Center: Release of the First 8490 Sequenced Strains for Exploring Actinobacteria Biosynthetic Diversity.</title>
        <authorList>
            <person name="Kalkreuter E."/>
            <person name="Kautsar S.A."/>
            <person name="Yang D."/>
            <person name="Bader C.D."/>
            <person name="Teijaro C.N."/>
            <person name="Fluegel L."/>
            <person name="Davis C.M."/>
            <person name="Simpson J.R."/>
            <person name="Lauterbach L."/>
            <person name="Steele A.D."/>
            <person name="Gui C."/>
            <person name="Meng S."/>
            <person name="Li G."/>
            <person name="Viehrig K."/>
            <person name="Ye F."/>
            <person name="Su P."/>
            <person name="Kiefer A.F."/>
            <person name="Nichols A."/>
            <person name="Cepeda A.J."/>
            <person name="Yan W."/>
            <person name="Fan B."/>
            <person name="Jiang Y."/>
            <person name="Adhikari A."/>
            <person name="Zheng C.-J."/>
            <person name="Schuster L."/>
            <person name="Cowan T.M."/>
            <person name="Smanski M.J."/>
            <person name="Chevrette M.G."/>
            <person name="De Carvalho L.P.S."/>
            <person name="Shen B."/>
        </authorList>
    </citation>
    <scope>NUCLEOTIDE SEQUENCE [LARGE SCALE GENOMIC DNA]</scope>
    <source>
        <strain evidence="2 3">NPDC020327</strain>
    </source>
</reference>
<dbReference type="Gene3D" id="1.20.90.10">
    <property type="entry name" value="Phospholipase A2 domain"/>
    <property type="match status" value="1"/>
</dbReference>
<dbReference type="InterPro" id="IPR015141">
    <property type="entry name" value="PLipase_A2_prok/fun"/>
</dbReference>
<dbReference type="SUPFAM" id="SSF48619">
    <property type="entry name" value="Phospholipase A2, PLA2"/>
    <property type="match status" value="1"/>
</dbReference>
<dbReference type="Pfam" id="PF09056">
    <property type="entry name" value="Phospholip_A2_3"/>
    <property type="match status" value="1"/>
</dbReference>
<sequence>MNLRLAAPALALATVLGTAASATAAGVPVAPADKARVLASWTQASDNSYGLWAAARGNRAEWEGYGFDWSTDYCSGAPDIPFGFDFRQSCARHDFGYRNYKAAGGFAANKQRLDEAFFVDLRRVCIRTTTGSRTLCESTAWMYYQAVRNFGGQGVGG</sequence>
<feature type="chain" id="PRO_5046245152" evidence="1">
    <location>
        <begin position="25"/>
        <end position="157"/>
    </location>
</feature>
<accession>A0ABW7UW06</accession>
<keyword evidence="3" id="KW-1185">Reference proteome</keyword>
<dbReference type="Proteomes" id="UP001611548">
    <property type="component" value="Unassembled WGS sequence"/>
</dbReference>
<comment type="caution">
    <text evidence="2">The sequence shown here is derived from an EMBL/GenBank/DDBJ whole genome shotgun (WGS) entry which is preliminary data.</text>
</comment>
<gene>
    <name evidence="2" type="ORF">ACH429_12370</name>
</gene>
<feature type="signal peptide" evidence="1">
    <location>
        <begin position="1"/>
        <end position="24"/>
    </location>
</feature>
<proteinExistence type="predicted"/>